<comment type="caution">
    <text evidence="8">The sequence shown here is derived from an EMBL/GenBank/DDBJ whole genome shotgun (WGS) entry which is preliminary data.</text>
</comment>
<evidence type="ECO:0000256" key="1">
    <source>
        <dbReference type="ARBA" id="ARBA00006566"/>
    </source>
</evidence>
<dbReference type="SUPFAM" id="SSF55060">
    <property type="entry name" value="GHMP Kinase, C-terminal domain"/>
    <property type="match status" value="1"/>
</dbReference>
<name>A0A9D1D6E0_9FIRM</name>
<dbReference type="PANTHER" id="PTHR10457">
    <property type="entry name" value="MEVALONATE KINASE/GALACTOKINASE"/>
    <property type="match status" value="1"/>
</dbReference>
<dbReference type="GO" id="GO:0005524">
    <property type="term" value="F:ATP binding"/>
    <property type="evidence" value="ECO:0007669"/>
    <property type="project" value="UniProtKB-KW"/>
</dbReference>
<proteinExistence type="inferred from homology"/>
<feature type="domain" description="Galactokinase N-terminal" evidence="7">
    <location>
        <begin position="6"/>
        <end position="40"/>
    </location>
</feature>
<dbReference type="InterPro" id="IPR014721">
    <property type="entry name" value="Ribsml_uS5_D2-typ_fold_subgr"/>
</dbReference>
<keyword evidence="3" id="KW-0547">Nucleotide-binding</keyword>
<evidence type="ECO:0000256" key="2">
    <source>
        <dbReference type="ARBA" id="ARBA00022679"/>
    </source>
</evidence>
<dbReference type="InterPro" id="IPR019539">
    <property type="entry name" value="GalKase_N"/>
</dbReference>
<dbReference type="Pfam" id="PF00288">
    <property type="entry name" value="GHMP_kinases_N"/>
    <property type="match status" value="1"/>
</dbReference>
<dbReference type="GO" id="GO:0006012">
    <property type="term" value="P:galactose metabolic process"/>
    <property type="evidence" value="ECO:0007669"/>
    <property type="project" value="InterPro"/>
</dbReference>
<sequence length="377" mass="40275">MAQVYHFSAPGRTEISGNHTDHQHGCVLAAAVNLETVAEVTLNDRGVIAVASEGYAPVEIDLTDLTIHPEEKNTTAALIRGVAAAFAQRGAKLQGFDAKVRSTVLPGSGLSSSAAFEVLIGTILNELFFDKQLSAVAIAQIGQYAENVYFGKPSGLMDQTASSVGGMVFIDFEDPANPVVHNLTLDLSALGYALCIVDSGADHADLTDEYAAIPVECRQVAAFFGKEVLRQVDPQEFYARLKDVRAATSDRAVLRAIHFFGENARVQKQFAALQAGDFDSFLRMVTESGRSSWMYLQDITPAGAIQHQDMAIALALCDLLLEGEGAFRVHGGGFAGTVQAFVPVARLEKFRSGIEAVLGEGSCHVLSIRAEGGIRLD</sequence>
<dbReference type="PRINTS" id="PR00959">
    <property type="entry name" value="MEVGALKINASE"/>
</dbReference>
<dbReference type="EMBL" id="DVGD01000039">
    <property type="protein sequence ID" value="HIR09025.1"/>
    <property type="molecule type" value="Genomic_DNA"/>
</dbReference>
<dbReference type="PANTHER" id="PTHR10457:SF7">
    <property type="entry name" value="GALACTOKINASE-RELATED"/>
    <property type="match status" value="1"/>
</dbReference>
<evidence type="ECO:0000313" key="9">
    <source>
        <dbReference type="Proteomes" id="UP000824258"/>
    </source>
</evidence>
<evidence type="ECO:0000259" key="6">
    <source>
        <dbReference type="Pfam" id="PF00288"/>
    </source>
</evidence>
<protein>
    <submittedName>
        <fullName evidence="8">Galactokinase</fullName>
    </submittedName>
</protein>
<dbReference type="Proteomes" id="UP000824258">
    <property type="component" value="Unassembled WGS sequence"/>
</dbReference>
<reference evidence="8" key="2">
    <citation type="journal article" date="2021" name="PeerJ">
        <title>Extensive microbial diversity within the chicken gut microbiome revealed by metagenomics and culture.</title>
        <authorList>
            <person name="Gilroy R."/>
            <person name="Ravi A."/>
            <person name="Getino M."/>
            <person name="Pursley I."/>
            <person name="Horton D.L."/>
            <person name="Alikhan N.F."/>
            <person name="Baker D."/>
            <person name="Gharbi K."/>
            <person name="Hall N."/>
            <person name="Watson M."/>
            <person name="Adriaenssens E.M."/>
            <person name="Foster-Nyarko E."/>
            <person name="Jarju S."/>
            <person name="Secka A."/>
            <person name="Antonio M."/>
            <person name="Oren A."/>
            <person name="Chaudhuri R.R."/>
            <person name="La Ragione R."/>
            <person name="Hildebrand F."/>
            <person name="Pallen M.J."/>
        </authorList>
    </citation>
    <scope>NUCLEOTIDE SEQUENCE</scope>
    <source>
        <strain evidence="8">ChiHjej9B8-7071</strain>
    </source>
</reference>
<dbReference type="Pfam" id="PF10509">
    <property type="entry name" value="GalKase_gal_bdg"/>
    <property type="match status" value="1"/>
</dbReference>
<dbReference type="GO" id="GO:0004335">
    <property type="term" value="F:galactokinase activity"/>
    <property type="evidence" value="ECO:0007669"/>
    <property type="project" value="InterPro"/>
</dbReference>
<keyword evidence="4" id="KW-0418">Kinase</keyword>
<organism evidence="8 9">
    <name type="scientific">Candidatus Avoscillospira stercoripullorum</name>
    <dbReference type="NCBI Taxonomy" id="2840709"/>
    <lineage>
        <taxon>Bacteria</taxon>
        <taxon>Bacillati</taxon>
        <taxon>Bacillota</taxon>
        <taxon>Clostridia</taxon>
        <taxon>Eubacteriales</taxon>
        <taxon>Oscillospiraceae</taxon>
        <taxon>Oscillospiraceae incertae sedis</taxon>
        <taxon>Candidatus Avoscillospira</taxon>
    </lineage>
</organism>
<dbReference type="InterPro" id="IPR000705">
    <property type="entry name" value="Galactokinase"/>
</dbReference>
<accession>A0A9D1D6E0</accession>
<keyword evidence="5" id="KW-0067">ATP-binding</keyword>
<evidence type="ECO:0000256" key="3">
    <source>
        <dbReference type="ARBA" id="ARBA00022741"/>
    </source>
</evidence>
<keyword evidence="2" id="KW-0808">Transferase</keyword>
<dbReference type="InterPro" id="IPR006206">
    <property type="entry name" value="Mevalonate/galactokinase"/>
</dbReference>
<dbReference type="AlphaFoldDB" id="A0A9D1D6E0"/>
<dbReference type="PROSITE" id="PS00627">
    <property type="entry name" value="GHMP_KINASES_ATP"/>
    <property type="match status" value="1"/>
</dbReference>
<comment type="similarity">
    <text evidence="1">Belongs to the GHMP kinase family. GalK subfamily.</text>
</comment>
<dbReference type="InterPro" id="IPR036554">
    <property type="entry name" value="GHMP_kinase_C_sf"/>
</dbReference>
<dbReference type="GO" id="GO:0005829">
    <property type="term" value="C:cytosol"/>
    <property type="evidence" value="ECO:0007669"/>
    <property type="project" value="TreeGrafter"/>
</dbReference>
<evidence type="ECO:0000259" key="7">
    <source>
        <dbReference type="Pfam" id="PF10509"/>
    </source>
</evidence>
<evidence type="ECO:0000256" key="4">
    <source>
        <dbReference type="ARBA" id="ARBA00022777"/>
    </source>
</evidence>
<dbReference type="Gene3D" id="3.30.70.890">
    <property type="entry name" value="GHMP kinase, C-terminal domain"/>
    <property type="match status" value="1"/>
</dbReference>
<reference evidence="8" key="1">
    <citation type="submission" date="2020-10" db="EMBL/GenBank/DDBJ databases">
        <authorList>
            <person name="Gilroy R."/>
        </authorList>
    </citation>
    <scope>NUCLEOTIDE SEQUENCE</scope>
    <source>
        <strain evidence="8">ChiHjej9B8-7071</strain>
    </source>
</reference>
<dbReference type="InterPro" id="IPR020568">
    <property type="entry name" value="Ribosomal_Su5_D2-typ_SF"/>
</dbReference>
<dbReference type="PRINTS" id="PR00473">
    <property type="entry name" value="GALCTOKINASE"/>
</dbReference>
<dbReference type="InterPro" id="IPR006204">
    <property type="entry name" value="GHMP_kinase_N_dom"/>
</dbReference>
<dbReference type="Gene3D" id="3.30.230.10">
    <property type="match status" value="1"/>
</dbReference>
<evidence type="ECO:0000256" key="5">
    <source>
        <dbReference type="ARBA" id="ARBA00022840"/>
    </source>
</evidence>
<dbReference type="PIRSF" id="PIRSF000530">
    <property type="entry name" value="Galactokinase"/>
    <property type="match status" value="1"/>
</dbReference>
<dbReference type="InterPro" id="IPR006203">
    <property type="entry name" value="GHMP_knse_ATP-bd_CS"/>
</dbReference>
<dbReference type="SUPFAM" id="SSF54211">
    <property type="entry name" value="Ribosomal protein S5 domain 2-like"/>
    <property type="match status" value="1"/>
</dbReference>
<evidence type="ECO:0000313" key="8">
    <source>
        <dbReference type="EMBL" id="HIR09025.1"/>
    </source>
</evidence>
<feature type="domain" description="GHMP kinase N-terminal" evidence="6">
    <location>
        <begin position="78"/>
        <end position="166"/>
    </location>
</feature>
<gene>
    <name evidence="8" type="ORF">IAA70_01330</name>
</gene>